<dbReference type="InterPro" id="IPR024775">
    <property type="entry name" value="DinB-like"/>
</dbReference>
<dbReference type="SUPFAM" id="SSF56436">
    <property type="entry name" value="C-type lectin-like"/>
    <property type="match status" value="1"/>
</dbReference>
<gene>
    <name evidence="6" type="ORF">C1280_31435</name>
</gene>
<evidence type="ECO:0000313" key="7">
    <source>
        <dbReference type="Proteomes" id="UP000245802"/>
    </source>
</evidence>
<feature type="domain" description="Sulfatase-modifying factor enzyme-like" evidence="4">
    <location>
        <begin position="192"/>
        <end position="331"/>
    </location>
</feature>
<evidence type="ECO:0000256" key="2">
    <source>
        <dbReference type="ARBA" id="ARBA00023004"/>
    </source>
</evidence>
<dbReference type="InterPro" id="IPR042095">
    <property type="entry name" value="SUMF_sf"/>
</dbReference>
<reference evidence="6 7" key="1">
    <citation type="submission" date="2018-01" db="EMBL/GenBank/DDBJ databases">
        <title>G. obscuriglobus.</title>
        <authorList>
            <person name="Franke J."/>
            <person name="Blomberg W."/>
            <person name="Selmecki A."/>
        </authorList>
    </citation>
    <scope>NUCLEOTIDE SEQUENCE [LARGE SCALE GENOMIC DNA]</scope>
    <source>
        <strain evidence="6 7">DSM 5831</strain>
    </source>
</reference>
<feature type="domain" description="DinB-like" evidence="5">
    <location>
        <begin position="18"/>
        <end position="151"/>
    </location>
</feature>
<evidence type="ECO:0000259" key="5">
    <source>
        <dbReference type="Pfam" id="PF12867"/>
    </source>
</evidence>
<dbReference type="EMBL" id="CP025958">
    <property type="protein sequence ID" value="AWM41057.1"/>
    <property type="molecule type" value="Genomic_DNA"/>
</dbReference>
<dbReference type="SUPFAM" id="SSF109854">
    <property type="entry name" value="DinB/YfiT-like putative metalloenzymes"/>
    <property type="match status" value="1"/>
</dbReference>
<dbReference type="RefSeq" id="WP_010045467.1">
    <property type="nucleotide sequence ID" value="NZ_CP025958.1"/>
</dbReference>
<protein>
    <submittedName>
        <fullName evidence="6">Ergothioneine biosynthesis protein EgtB</fullName>
    </submittedName>
</protein>
<comment type="pathway">
    <text evidence="3">Amino-acid biosynthesis; ergothioneine biosynthesis.</text>
</comment>
<dbReference type="Pfam" id="PF12867">
    <property type="entry name" value="DinB_2"/>
    <property type="match status" value="1"/>
</dbReference>
<dbReference type="NCBIfam" id="TIGR03440">
    <property type="entry name" value="egtB_TIGR03440"/>
    <property type="match status" value="1"/>
</dbReference>
<dbReference type="KEGG" id="gog:C1280_31435"/>
<sequence>MSELPPHAAVRTALAARFSAVRAETERLCEPLAVEDYQLQSMPDCSPPKWHLAHTAWFFETFILSAHEPGSRPFHPRFNYLFNSYYDAVGDRWPRAARGLLSRPTVAEMYAYRAAVDEQILALIATTDAGTLTAIAPLVELGLNHEQQHQELLLTDLKHAFGLNPLRPVYAAPQDEQPDAPPGPTRWERHAAGVRRIGHTSAGFAFDNEGPVHSVYVNDFEIAARTVSNGEFLRFIEDGGYDRPEFWLSDGWAARQRNGWTAPLYWERDGGSWTQFTLRGQRALNPDEPVCHVSFYEADAYARWAGARLPTEQEWEVAAGAGPVGGNLLDSGRLHPAPGGASFYGDVWAWTASPYTAYPGYRPAAGAIGEYNGKFMCNQMVLRGGSCATPAGHVRPTYRNFFPPDARWQFSGLRLAKDLSA</sequence>
<evidence type="ECO:0000256" key="1">
    <source>
        <dbReference type="ARBA" id="ARBA00023002"/>
    </source>
</evidence>
<dbReference type="Pfam" id="PF03781">
    <property type="entry name" value="FGE-sulfatase"/>
    <property type="match status" value="2"/>
</dbReference>
<evidence type="ECO:0000313" key="6">
    <source>
        <dbReference type="EMBL" id="AWM41057.1"/>
    </source>
</evidence>
<dbReference type="Proteomes" id="UP000245802">
    <property type="component" value="Chromosome"/>
</dbReference>
<name>A0A2Z3HBY0_9BACT</name>
<dbReference type="InterPro" id="IPR005532">
    <property type="entry name" value="SUMF_dom"/>
</dbReference>
<feature type="domain" description="Sulfatase-modifying factor enzyme-like" evidence="4">
    <location>
        <begin position="341"/>
        <end position="417"/>
    </location>
</feature>
<evidence type="ECO:0000259" key="4">
    <source>
        <dbReference type="Pfam" id="PF03781"/>
    </source>
</evidence>
<keyword evidence="7" id="KW-1185">Reference proteome</keyword>
<evidence type="ECO:0000256" key="3">
    <source>
        <dbReference type="ARBA" id="ARBA00037882"/>
    </source>
</evidence>
<dbReference type="Gene3D" id="3.90.1580.10">
    <property type="entry name" value="paralog of FGE (formylglycine-generating enzyme)"/>
    <property type="match status" value="2"/>
</dbReference>
<dbReference type="InterPro" id="IPR017806">
    <property type="entry name" value="EgtB"/>
</dbReference>
<accession>A0A2Z3HBY0</accession>
<dbReference type="PANTHER" id="PTHR23150">
    <property type="entry name" value="SULFATASE MODIFYING FACTOR 1, 2"/>
    <property type="match status" value="1"/>
</dbReference>
<dbReference type="InterPro" id="IPR016187">
    <property type="entry name" value="CTDL_fold"/>
</dbReference>
<dbReference type="InterPro" id="IPR051043">
    <property type="entry name" value="Sulfatase_Mod_Factor_Kinase"/>
</dbReference>
<dbReference type="OrthoDB" id="9812426at2"/>
<dbReference type="AlphaFoldDB" id="A0A2Z3HBY0"/>
<keyword evidence="1" id="KW-0560">Oxidoreductase</keyword>
<dbReference type="PANTHER" id="PTHR23150:SF36">
    <property type="entry name" value="HERCYNINE OXYGENASE"/>
    <property type="match status" value="1"/>
</dbReference>
<organism evidence="6 7">
    <name type="scientific">Gemmata obscuriglobus</name>
    <dbReference type="NCBI Taxonomy" id="114"/>
    <lineage>
        <taxon>Bacteria</taxon>
        <taxon>Pseudomonadati</taxon>
        <taxon>Planctomycetota</taxon>
        <taxon>Planctomycetia</taxon>
        <taxon>Gemmatales</taxon>
        <taxon>Gemmataceae</taxon>
        <taxon>Gemmata</taxon>
    </lineage>
</organism>
<dbReference type="InterPro" id="IPR034660">
    <property type="entry name" value="DinB/YfiT-like"/>
</dbReference>
<dbReference type="GO" id="GO:0052699">
    <property type="term" value="P:ergothioneine biosynthetic process"/>
    <property type="evidence" value="ECO:0007669"/>
    <property type="project" value="InterPro"/>
</dbReference>
<proteinExistence type="predicted"/>
<keyword evidence="2" id="KW-0408">Iron</keyword>